<feature type="transmembrane region" description="Helical" evidence="2">
    <location>
        <begin position="28"/>
        <end position="50"/>
    </location>
</feature>
<dbReference type="GeneID" id="67031438"/>
<evidence type="ECO:0000259" key="3">
    <source>
        <dbReference type="Pfam" id="PF20152"/>
    </source>
</evidence>
<feature type="domain" description="DUF6534" evidence="3">
    <location>
        <begin position="180"/>
        <end position="265"/>
    </location>
</feature>
<keyword evidence="2" id="KW-0472">Membrane</keyword>
<feature type="transmembrane region" description="Helical" evidence="2">
    <location>
        <begin position="132"/>
        <end position="150"/>
    </location>
</feature>
<dbReference type="InterPro" id="IPR045339">
    <property type="entry name" value="DUF6534"/>
</dbReference>
<dbReference type="Proteomes" id="UP000650533">
    <property type="component" value="Chromosome 5"/>
</dbReference>
<organism evidence="4 5">
    <name type="scientific">Rhizoctonia solani</name>
    <dbReference type="NCBI Taxonomy" id="456999"/>
    <lineage>
        <taxon>Eukaryota</taxon>
        <taxon>Fungi</taxon>
        <taxon>Dikarya</taxon>
        <taxon>Basidiomycota</taxon>
        <taxon>Agaricomycotina</taxon>
        <taxon>Agaricomycetes</taxon>
        <taxon>Cantharellales</taxon>
        <taxon>Ceratobasidiaceae</taxon>
        <taxon>Rhizoctonia</taxon>
    </lineage>
</organism>
<reference evidence="4" key="1">
    <citation type="submission" date="2020-05" db="EMBL/GenBank/DDBJ databases">
        <title>Evolutionary and genomic comparisons of hybrid uninucleate and nonhybrid Rhizoctonia fungi.</title>
        <authorList>
            <person name="Li C."/>
            <person name="Chen X."/>
        </authorList>
    </citation>
    <scope>NUCLEOTIDE SEQUENCE</scope>
    <source>
        <strain evidence="4">AG-1 IA</strain>
    </source>
</reference>
<protein>
    <recommendedName>
        <fullName evidence="3">DUF6534 domain-containing protein</fullName>
    </recommendedName>
</protein>
<accession>A0A8H8SW52</accession>
<evidence type="ECO:0000313" key="5">
    <source>
        <dbReference type="Proteomes" id="UP000650533"/>
    </source>
</evidence>
<feature type="transmembrane region" description="Helical" evidence="2">
    <location>
        <begin position="62"/>
        <end position="82"/>
    </location>
</feature>
<keyword evidence="2" id="KW-1133">Transmembrane helix</keyword>
<name>A0A8H8SW52_9AGAM</name>
<evidence type="ECO:0000256" key="2">
    <source>
        <dbReference type="SAM" id="Phobius"/>
    </source>
</evidence>
<feature type="transmembrane region" description="Helical" evidence="2">
    <location>
        <begin position="386"/>
        <end position="404"/>
    </location>
</feature>
<dbReference type="RefSeq" id="XP_043180421.1">
    <property type="nucleotide sequence ID" value="XM_043328975.1"/>
</dbReference>
<feature type="transmembrane region" description="Helical" evidence="2">
    <location>
        <begin position="241"/>
        <end position="261"/>
    </location>
</feature>
<keyword evidence="2" id="KW-0812">Transmembrane</keyword>
<proteinExistence type="predicted"/>
<feature type="region of interest" description="Disordered" evidence="1">
    <location>
        <begin position="602"/>
        <end position="647"/>
    </location>
</feature>
<gene>
    <name evidence="4" type="ORF">RhiXN_09159</name>
</gene>
<feature type="transmembrane region" description="Helical" evidence="2">
    <location>
        <begin position="416"/>
        <end position="440"/>
    </location>
</feature>
<feature type="domain" description="DUF6534" evidence="3">
    <location>
        <begin position="462"/>
        <end position="548"/>
    </location>
</feature>
<dbReference type="KEGG" id="rsx:RhiXN_09159"/>
<feature type="transmembrane region" description="Helical" evidence="2">
    <location>
        <begin position="452"/>
        <end position="477"/>
    </location>
</feature>
<dbReference type="AlphaFoldDB" id="A0A8H8SW52"/>
<feature type="transmembrane region" description="Helical" evidence="2">
    <location>
        <begin position="170"/>
        <end position="194"/>
    </location>
</feature>
<dbReference type="PANTHER" id="PTHR40465:SF1">
    <property type="entry name" value="DUF6534 DOMAIN-CONTAINING PROTEIN"/>
    <property type="match status" value="1"/>
</dbReference>
<feature type="transmembrane region" description="Helical" evidence="2">
    <location>
        <begin position="214"/>
        <end position="235"/>
    </location>
</feature>
<feature type="region of interest" description="Disordered" evidence="1">
    <location>
        <begin position="310"/>
        <end position="331"/>
    </location>
</feature>
<feature type="transmembrane region" description="Helical" evidence="2">
    <location>
        <begin position="102"/>
        <end position="120"/>
    </location>
</feature>
<feature type="compositionally biased region" description="Basic and acidic residues" evidence="1">
    <location>
        <begin position="607"/>
        <end position="640"/>
    </location>
</feature>
<dbReference type="PANTHER" id="PTHR40465">
    <property type="entry name" value="CHROMOSOME 1, WHOLE GENOME SHOTGUN SEQUENCE"/>
    <property type="match status" value="1"/>
</dbReference>
<dbReference type="Pfam" id="PF20152">
    <property type="entry name" value="DUF6534"/>
    <property type="match status" value="2"/>
</dbReference>
<dbReference type="EMBL" id="CP059662">
    <property type="protein sequence ID" value="QRW20184.1"/>
    <property type="molecule type" value="Genomic_DNA"/>
</dbReference>
<sequence length="647" mass="72541">MGAPSLTDLDQIGAQVLSSDKSFHLGPFLVATFVDTLFCGILLMQYGAYVSLGKNDTRLLKWMVVYVLTLNIASTILTWTWIYDLFVYNFGSYGLFLSIKYLSWFYVLDSMMVIVVQAFFGLRAWKLTGRSWIVGILLVSLMLGALGGGIGIKALFTQLGSTLFAKDVRIPAYICLFCTVAADITITAIILHYLMTNHTGVQMTDHMLARLARVTFSSQLPPTLIAIALAIEYTIKYDSFIAIPFICVQGKVYGISLLHTLNVRETWRRPKTTTYTNTTDIEFQRTSQPTIWRANPARTNLESCHDIQLEQQVDNKQRPTGKDDTDSGHTMSDWRAKPVFLMKREEVLSAHSVISEFCEKRKTEPGGGFAARRGDGPWKWKVQMSWFFVINSITVMAVQSFYGFRAWKVMKSNRLFAALMIILGLAACAGGIGSKVIFAHYDNIVYASKLKITAYICLSCTLAVDLLITGTILQYLMCNRTINQRTNHLMSRLVKITFESQLPPTLVAVALFCVYTTKNDSFFNIPLILMQCKIYGISLLHTLNVRESLAESNRGADVTPEGCAITSGALQQFDLESLTFAKPGLTTVIDRLPVHHRDTKLFPQAEPGHEQGAKRWQPDTDDEGSRSILTDDRMDDHEVQSKSVLTQ</sequence>
<evidence type="ECO:0000256" key="1">
    <source>
        <dbReference type="SAM" id="MobiDB-lite"/>
    </source>
</evidence>
<evidence type="ECO:0000313" key="4">
    <source>
        <dbReference type="EMBL" id="QRW20184.1"/>
    </source>
</evidence>